<dbReference type="EMBL" id="GDJX01005055">
    <property type="protein sequence ID" value="JAT62881.1"/>
    <property type="molecule type" value="Transcribed_RNA"/>
</dbReference>
<feature type="non-terminal residue" evidence="3">
    <location>
        <position position="1"/>
    </location>
</feature>
<reference evidence="3" key="1">
    <citation type="submission" date="2015-07" db="EMBL/GenBank/DDBJ databases">
        <title>Transcriptome Assembly of Anthurium amnicola.</title>
        <authorList>
            <person name="Suzuki J."/>
        </authorList>
    </citation>
    <scope>NUCLEOTIDE SEQUENCE</scope>
</reference>
<dbReference type="AlphaFoldDB" id="A0A1D1XJJ3"/>
<dbReference type="PANTHER" id="PTHR32246">
    <property type="entry name" value="INGRESSION PROTEIN FIC1"/>
    <property type="match status" value="1"/>
</dbReference>
<dbReference type="InterPro" id="IPR035892">
    <property type="entry name" value="C2_domain_sf"/>
</dbReference>
<feature type="compositionally biased region" description="Pro residues" evidence="1">
    <location>
        <begin position="201"/>
        <end position="222"/>
    </location>
</feature>
<evidence type="ECO:0000313" key="3">
    <source>
        <dbReference type="EMBL" id="JAT42481.1"/>
    </source>
</evidence>
<gene>
    <name evidence="3" type="ORF">g.42222</name>
    <name evidence="4" type="ORF">g.42227</name>
</gene>
<accession>A0A1D1XJJ3</accession>
<dbReference type="PROSITE" id="PS50004">
    <property type="entry name" value="C2"/>
    <property type="match status" value="1"/>
</dbReference>
<dbReference type="InterPro" id="IPR000008">
    <property type="entry name" value="C2_dom"/>
</dbReference>
<feature type="compositionally biased region" description="Pro residues" evidence="1">
    <location>
        <begin position="229"/>
        <end position="242"/>
    </location>
</feature>
<dbReference type="GO" id="GO:0006952">
    <property type="term" value="P:defense response"/>
    <property type="evidence" value="ECO:0007669"/>
    <property type="project" value="InterPro"/>
</dbReference>
<dbReference type="CDD" id="cd04051">
    <property type="entry name" value="C2_SRC2_like"/>
    <property type="match status" value="1"/>
</dbReference>
<protein>
    <recommendedName>
        <fullName evidence="2">C2 domain-containing protein</fullName>
    </recommendedName>
</protein>
<feature type="compositionally biased region" description="Pro residues" evidence="1">
    <location>
        <begin position="46"/>
        <end position="56"/>
    </location>
</feature>
<evidence type="ECO:0000259" key="2">
    <source>
        <dbReference type="PROSITE" id="PS50004"/>
    </source>
</evidence>
<sequence length="389" mass="41886">FPILGRTRRQPKRQLPSLFPFDQLTETLTLPASGAMASPPRRHVPSPSPPPPPSKPLPLEAEVTVVSAKHLKNVNWRHGDLKPYAVFYLDPDRRLATKPDDAGSVRPVWNERFVLPVPPGGDPLLTLEIFHSRPSETPKPLVGTARALLGDLVENFPDASYSSCPGGGGGPGPVPIRTLELRRPSGRPQGKVRIKVTVREVPPPASPQPPTVHPDYHVPPPSSYFYSSAPPPPSHLAPPPPSSVRDFRSYAPSPPLPSYIHNLPPPATSQYPYSSYSDPYSGYGPSGGYYSAPPVPPARPYYNSFSGYGGSVGPSAPVDYTSGPSSYDQKARSSGKMGLSAGLAVGAVAGALGGMALEEGLKYKEEKIAERVESDRVARDDYSDYREDY</sequence>
<dbReference type="Pfam" id="PF00168">
    <property type="entry name" value="C2"/>
    <property type="match status" value="1"/>
</dbReference>
<dbReference type="SMART" id="SM00239">
    <property type="entry name" value="C2"/>
    <property type="match status" value="1"/>
</dbReference>
<dbReference type="SUPFAM" id="SSF49562">
    <property type="entry name" value="C2 domain (Calcium/lipid-binding domain, CaLB)"/>
    <property type="match status" value="1"/>
</dbReference>
<evidence type="ECO:0000256" key="1">
    <source>
        <dbReference type="SAM" id="MobiDB-lite"/>
    </source>
</evidence>
<dbReference type="Gene3D" id="2.60.40.150">
    <property type="entry name" value="C2 domain"/>
    <property type="match status" value="1"/>
</dbReference>
<evidence type="ECO:0000313" key="4">
    <source>
        <dbReference type="EMBL" id="JAT62881.1"/>
    </source>
</evidence>
<dbReference type="PANTHER" id="PTHR32246:SF68">
    <property type="entry name" value="OS01G0853800 PROTEIN"/>
    <property type="match status" value="1"/>
</dbReference>
<feature type="compositionally biased region" description="Basic residues" evidence="1">
    <location>
        <begin position="1"/>
        <end position="12"/>
    </location>
</feature>
<dbReference type="EMBL" id="GDJX01025455">
    <property type="protein sequence ID" value="JAT42481.1"/>
    <property type="molecule type" value="Transcribed_RNA"/>
</dbReference>
<feature type="domain" description="C2" evidence="2">
    <location>
        <begin position="41"/>
        <end position="163"/>
    </location>
</feature>
<name>A0A1D1XJJ3_9ARAE</name>
<dbReference type="InterPro" id="IPR044750">
    <property type="entry name" value="C2_SRC2/BAP"/>
</dbReference>
<organism evidence="3">
    <name type="scientific">Anthurium amnicola</name>
    <dbReference type="NCBI Taxonomy" id="1678845"/>
    <lineage>
        <taxon>Eukaryota</taxon>
        <taxon>Viridiplantae</taxon>
        <taxon>Streptophyta</taxon>
        <taxon>Embryophyta</taxon>
        <taxon>Tracheophyta</taxon>
        <taxon>Spermatophyta</taxon>
        <taxon>Magnoliopsida</taxon>
        <taxon>Liliopsida</taxon>
        <taxon>Araceae</taxon>
        <taxon>Pothoideae</taxon>
        <taxon>Potheae</taxon>
        <taxon>Anthurium</taxon>
    </lineage>
</organism>
<proteinExistence type="predicted"/>
<feature type="region of interest" description="Disordered" evidence="1">
    <location>
        <begin position="1"/>
        <end position="58"/>
    </location>
</feature>
<feature type="region of interest" description="Disordered" evidence="1">
    <location>
        <begin position="160"/>
        <end position="250"/>
    </location>
</feature>